<feature type="compositionally biased region" description="Basic residues" evidence="1">
    <location>
        <begin position="65"/>
        <end position="80"/>
    </location>
</feature>
<dbReference type="Proteomes" id="UP000752171">
    <property type="component" value="Unassembled WGS sequence"/>
</dbReference>
<feature type="compositionally biased region" description="Basic and acidic residues" evidence="1">
    <location>
        <begin position="81"/>
        <end position="93"/>
    </location>
</feature>
<organism evidence="3 4">
    <name type="scientific">Astyanax mexicanus</name>
    <name type="common">Blind cave fish</name>
    <name type="synonym">Astyanax fasciatus mexicanus</name>
    <dbReference type="NCBI Taxonomy" id="7994"/>
    <lineage>
        <taxon>Eukaryota</taxon>
        <taxon>Metazoa</taxon>
        <taxon>Chordata</taxon>
        <taxon>Craniata</taxon>
        <taxon>Vertebrata</taxon>
        <taxon>Euteleostomi</taxon>
        <taxon>Actinopterygii</taxon>
        <taxon>Neopterygii</taxon>
        <taxon>Teleostei</taxon>
        <taxon>Ostariophysi</taxon>
        <taxon>Characiformes</taxon>
        <taxon>Characoidei</taxon>
        <taxon>Acestrorhamphidae</taxon>
        <taxon>Acestrorhamphinae</taxon>
        <taxon>Astyanax</taxon>
    </lineage>
</organism>
<keyword evidence="2" id="KW-0472">Membrane</keyword>
<accession>A0A8T2MGM1</accession>
<gene>
    <name evidence="3" type="ORF">AMEX_G965</name>
</gene>
<protein>
    <submittedName>
        <fullName evidence="3">Small leucine-rich protein 1</fullName>
    </submittedName>
</protein>
<reference evidence="3 4" key="1">
    <citation type="submission" date="2021-07" db="EMBL/GenBank/DDBJ databases">
        <authorList>
            <person name="Imarazene B."/>
            <person name="Zahm M."/>
            <person name="Klopp C."/>
            <person name="Cabau C."/>
            <person name="Beille S."/>
            <person name="Jouanno E."/>
            <person name="Castinel A."/>
            <person name="Lluch J."/>
            <person name="Gil L."/>
            <person name="Kuchtly C."/>
            <person name="Lopez Roques C."/>
            <person name="Donnadieu C."/>
            <person name="Parrinello H."/>
            <person name="Journot L."/>
            <person name="Du K."/>
            <person name="Schartl M."/>
            <person name="Retaux S."/>
            <person name="Guiguen Y."/>
        </authorList>
    </citation>
    <scope>NUCLEOTIDE SEQUENCE [LARGE SCALE GENOMIC DNA]</scope>
    <source>
        <strain evidence="3">Pach_M1</strain>
        <tissue evidence="3">Testis</tissue>
    </source>
</reference>
<evidence type="ECO:0000313" key="4">
    <source>
        <dbReference type="Proteomes" id="UP000752171"/>
    </source>
</evidence>
<feature type="region of interest" description="Disordered" evidence="1">
    <location>
        <begin position="65"/>
        <end position="93"/>
    </location>
</feature>
<keyword evidence="2" id="KW-1133">Transmembrane helix</keyword>
<proteinExistence type="predicted"/>
<comment type="caution">
    <text evidence="3">The sequence shown here is derived from an EMBL/GenBank/DDBJ whole genome shotgun (WGS) entry which is preliminary data.</text>
</comment>
<evidence type="ECO:0000256" key="2">
    <source>
        <dbReference type="SAM" id="Phobius"/>
    </source>
</evidence>
<name>A0A8T2MGM1_ASTMX</name>
<sequence length="93" mass="10860">MSSLSVFLKNVPGWFLCGGVFLPVTLLLLLLILHLNRKLQEVEVELSEAPDLREAAQQLLFKPKHTHSHKHTHVHRHTHWHRDAEKKSAFKMR</sequence>
<dbReference type="AlphaFoldDB" id="A0A8T2MGM1"/>
<evidence type="ECO:0000313" key="3">
    <source>
        <dbReference type="EMBL" id="KAG9282324.1"/>
    </source>
</evidence>
<feature type="transmembrane region" description="Helical" evidence="2">
    <location>
        <begin position="12"/>
        <end position="33"/>
    </location>
</feature>
<evidence type="ECO:0000256" key="1">
    <source>
        <dbReference type="SAM" id="MobiDB-lite"/>
    </source>
</evidence>
<dbReference type="EMBL" id="JAICCE010000001">
    <property type="protein sequence ID" value="KAG9282324.1"/>
    <property type="molecule type" value="Genomic_DNA"/>
</dbReference>
<keyword evidence="2" id="KW-0812">Transmembrane</keyword>